<dbReference type="PANTHER" id="PTHR33711:SF9">
    <property type="entry name" value="PROTOCATECHUATE 3,4-DIOXYGENASE ALPHA CHAIN"/>
    <property type="match status" value="1"/>
</dbReference>
<dbReference type="EMBL" id="CP155447">
    <property type="protein sequence ID" value="XBH03527.1"/>
    <property type="molecule type" value="Genomic_DNA"/>
</dbReference>
<dbReference type="Gene3D" id="2.60.130.10">
    <property type="entry name" value="Aromatic compound dioxygenase"/>
    <property type="match status" value="1"/>
</dbReference>
<accession>A0AAU7CF29</accession>
<keyword evidence="2" id="KW-0223">Dioxygenase</keyword>
<dbReference type="GO" id="GO:0008199">
    <property type="term" value="F:ferric iron binding"/>
    <property type="evidence" value="ECO:0007669"/>
    <property type="project" value="InterPro"/>
</dbReference>
<dbReference type="InterPro" id="IPR000627">
    <property type="entry name" value="Intradiol_dOase_C"/>
</dbReference>
<evidence type="ECO:0000256" key="3">
    <source>
        <dbReference type="ARBA" id="ARBA00023002"/>
    </source>
</evidence>
<gene>
    <name evidence="5" type="ORF">V5E97_35265</name>
</gene>
<comment type="similarity">
    <text evidence="1">Belongs to the intradiol ring-cleavage dioxygenase family.</text>
</comment>
<evidence type="ECO:0000259" key="4">
    <source>
        <dbReference type="Pfam" id="PF00775"/>
    </source>
</evidence>
<keyword evidence="3" id="KW-0560">Oxidoreductase</keyword>
<dbReference type="Pfam" id="PF00775">
    <property type="entry name" value="Dioxygenase_C"/>
    <property type="match status" value="1"/>
</dbReference>
<dbReference type="InterPro" id="IPR015889">
    <property type="entry name" value="Intradiol_dOase_core"/>
</dbReference>
<dbReference type="SUPFAM" id="SSF49482">
    <property type="entry name" value="Aromatic compound dioxygenase"/>
    <property type="match status" value="1"/>
</dbReference>
<dbReference type="InterPro" id="IPR050770">
    <property type="entry name" value="Intradiol_RC_Dioxygenase"/>
</dbReference>
<evidence type="ECO:0000256" key="1">
    <source>
        <dbReference type="ARBA" id="ARBA00007825"/>
    </source>
</evidence>
<dbReference type="InterPro" id="IPR039387">
    <property type="entry name" value="3_4-PCD"/>
</dbReference>
<dbReference type="AlphaFoldDB" id="A0AAU7CF29"/>
<dbReference type="PANTHER" id="PTHR33711">
    <property type="entry name" value="DIOXYGENASE, PUTATIVE (AFU_ORTHOLOGUE AFUA_2G02910)-RELATED"/>
    <property type="match status" value="1"/>
</dbReference>
<dbReference type="InterPro" id="IPR006311">
    <property type="entry name" value="TAT_signal"/>
</dbReference>
<feature type="domain" description="Intradiol ring-cleavage dioxygenases" evidence="4">
    <location>
        <begin position="42"/>
        <end position="216"/>
    </location>
</feature>
<dbReference type="RefSeq" id="WP_406696261.1">
    <property type="nucleotide sequence ID" value="NZ_CP155447.1"/>
</dbReference>
<organism evidence="5">
    <name type="scientific">Singulisphaera sp. Ch08</name>
    <dbReference type="NCBI Taxonomy" id="3120278"/>
    <lineage>
        <taxon>Bacteria</taxon>
        <taxon>Pseudomonadati</taxon>
        <taxon>Planctomycetota</taxon>
        <taxon>Planctomycetia</taxon>
        <taxon>Isosphaerales</taxon>
        <taxon>Isosphaeraceae</taxon>
        <taxon>Singulisphaera</taxon>
    </lineage>
</organism>
<evidence type="ECO:0000313" key="5">
    <source>
        <dbReference type="EMBL" id="XBH03527.1"/>
    </source>
</evidence>
<sequence>MSREYSAQSRRAFLGAVTAGAAFFTTRGLFAEQLALTPSRTEGPFYPDRLPLDTDNDLIIVNDGITPAVGEITHLTGRILDATGSPIRNATIEIWQCDANQVYLHTADSDGKKDQQDRNFQGFGRFTTGSTGEYYFRTIKPVPYPGRPAPHIHLMVKKGGREILTTQLNIAGHPGNEVDGVVRGGIGVFDRELLMVDFKPIKDSKIGELAAHFDMVIGQTPDEKSFRPRPVTSR</sequence>
<dbReference type="PROSITE" id="PS51318">
    <property type="entry name" value="TAT"/>
    <property type="match status" value="1"/>
</dbReference>
<protein>
    <submittedName>
        <fullName evidence="5">Protocatechuate 3,4-dioxygenase</fullName>
    </submittedName>
</protein>
<dbReference type="CDD" id="cd03459">
    <property type="entry name" value="3_4-PCD"/>
    <property type="match status" value="1"/>
</dbReference>
<dbReference type="GO" id="GO:0018578">
    <property type="term" value="F:protocatechuate 3,4-dioxygenase activity"/>
    <property type="evidence" value="ECO:0007669"/>
    <property type="project" value="InterPro"/>
</dbReference>
<reference evidence="5" key="1">
    <citation type="submission" date="2024-05" db="EMBL/GenBank/DDBJ databases">
        <title>Planctomycetes of the genus Singulisphaera possess chitinolytic capabilities.</title>
        <authorList>
            <person name="Ivanova A."/>
        </authorList>
    </citation>
    <scope>NUCLEOTIDE SEQUENCE</scope>
    <source>
        <strain evidence="5">Ch08T</strain>
    </source>
</reference>
<name>A0AAU7CF29_9BACT</name>
<proteinExistence type="inferred from homology"/>
<evidence type="ECO:0000256" key="2">
    <source>
        <dbReference type="ARBA" id="ARBA00022964"/>
    </source>
</evidence>